<evidence type="ECO:0000313" key="2">
    <source>
        <dbReference type="Proteomes" id="UP000197277"/>
    </source>
</evidence>
<evidence type="ECO:0008006" key="3">
    <source>
        <dbReference type="Google" id="ProtNLM"/>
    </source>
</evidence>
<accession>A0A246FP77</accession>
<organism evidence="1 2">
    <name type="scientific">Hymenobacter amundsenii</name>
    <dbReference type="NCBI Taxonomy" id="2006685"/>
    <lineage>
        <taxon>Bacteria</taxon>
        <taxon>Pseudomonadati</taxon>
        <taxon>Bacteroidota</taxon>
        <taxon>Cytophagia</taxon>
        <taxon>Cytophagales</taxon>
        <taxon>Hymenobacteraceae</taxon>
        <taxon>Hymenobacter</taxon>
    </lineage>
</organism>
<reference evidence="1 2" key="1">
    <citation type="submission" date="2017-06" db="EMBL/GenBank/DDBJ databases">
        <title>Hymenobacter amundsenii sp. nov. isolated from regoliths in Antarctica.</title>
        <authorList>
            <person name="Sedlacek I."/>
            <person name="Kralova S."/>
            <person name="Pantucek R."/>
            <person name="Svec P."/>
            <person name="Holochova P."/>
            <person name="Stankova E."/>
            <person name="Vrbovska V."/>
            <person name="Busse H.-J."/>
        </authorList>
    </citation>
    <scope>NUCLEOTIDE SEQUENCE [LARGE SCALE GENOMIC DNA]</scope>
    <source>
        <strain evidence="1 2">CCM 8682</strain>
    </source>
</reference>
<dbReference type="EMBL" id="NIRR01000003">
    <property type="protein sequence ID" value="OWP64543.1"/>
    <property type="molecule type" value="Genomic_DNA"/>
</dbReference>
<comment type="caution">
    <text evidence="1">The sequence shown here is derived from an EMBL/GenBank/DDBJ whole genome shotgun (WGS) entry which is preliminary data.</text>
</comment>
<proteinExistence type="predicted"/>
<evidence type="ECO:0000313" key="1">
    <source>
        <dbReference type="EMBL" id="OWP64543.1"/>
    </source>
</evidence>
<name>A0A246FP77_9BACT</name>
<gene>
    <name evidence="1" type="ORF">CDA63_04015</name>
</gene>
<keyword evidence="2" id="KW-1185">Reference proteome</keyword>
<sequence>MLGGLIGLALVVWLGITFGLDPWLQRTLENKVRTASHGRYRLQVGRLRTNLRLRQLDIRAAYLTTNPTAPTDTLPTATVALGRLHLRGVGLWALLRGQEVPIDSLRLDSVAVALDRLPAGLGSGGPIYAQLPGAGLRIGYLTVRHVHGRYGPAARPQGRLAHADLTVRDLRLSAAGAADSARIGYAAAVAGRVRGLRAQVPGHALALGALRFATRARQLILDSLAVHPSQPIGPRRSAPVRVSLALPRLVLTGLNAAALVRRRFRADSLGLHRPGWPSCCPPPSRRHCTRCWRPICASAGWPPW</sequence>
<protein>
    <recommendedName>
        <fullName evidence="3">AsmA domain-containing protein</fullName>
    </recommendedName>
</protein>
<dbReference type="Proteomes" id="UP000197277">
    <property type="component" value="Unassembled WGS sequence"/>
</dbReference>
<dbReference type="AlphaFoldDB" id="A0A246FP77"/>